<gene>
    <name evidence="5" type="ORF">IW254_000856</name>
</gene>
<dbReference type="InterPro" id="IPR057326">
    <property type="entry name" value="KR_dom"/>
</dbReference>
<dbReference type="RefSeq" id="WP_196824367.1">
    <property type="nucleotide sequence ID" value="NZ_CP046980.1"/>
</dbReference>
<dbReference type="SUPFAM" id="SSF51735">
    <property type="entry name" value="NAD(P)-binding Rossmann-fold domains"/>
    <property type="match status" value="1"/>
</dbReference>
<dbReference type="PANTHER" id="PTHR24321">
    <property type="entry name" value="DEHYDROGENASES, SHORT CHAIN"/>
    <property type="match status" value="1"/>
</dbReference>
<dbReference type="Proteomes" id="UP000658613">
    <property type="component" value="Unassembled WGS sequence"/>
</dbReference>
<keyword evidence="2" id="KW-0560">Oxidoreductase</keyword>
<organism evidence="5 6">
    <name type="scientific">Corynebacterium aquatimens</name>
    <dbReference type="NCBI Taxonomy" id="1190508"/>
    <lineage>
        <taxon>Bacteria</taxon>
        <taxon>Bacillati</taxon>
        <taxon>Actinomycetota</taxon>
        <taxon>Actinomycetes</taxon>
        <taxon>Mycobacteriales</taxon>
        <taxon>Corynebacteriaceae</taxon>
        <taxon>Corynebacterium</taxon>
    </lineage>
</organism>
<dbReference type="EMBL" id="JADOUE010000001">
    <property type="protein sequence ID" value="MBG6121887.1"/>
    <property type="molecule type" value="Genomic_DNA"/>
</dbReference>
<evidence type="ECO:0000256" key="1">
    <source>
        <dbReference type="ARBA" id="ARBA00006484"/>
    </source>
</evidence>
<accession>A0A931GSB7</accession>
<reference evidence="5" key="1">
    <citation type="submission" date="2020-11" db="EMBL/GenBank/DDBJ databases">
        <title>Sequencing the genomes of 1000 actinobacteria strains.</title>
        <authorList>
            <person name="Klenk H.-P."/>
        </authorList>
    </citation>
    <scope>NUCLEOTIDE SEQUENCE</scope>
    <source>
        <strain evidence="5">DSM 45632</strain>
    </source>
</reference>
<dbReference type="PANTHER" id="PTHR24321:SF8">
    <property type="entry name" value="ESTRADIOL 17-BETA-DEHYDROGENASE 8-RELATED"/>
    <property type="match status" value="1"/>
</dbReference>
<comment type="caution">
    <text evidence="5">The sequence shown here is derived from an EMBL/GenBank/DDBJ whole genome shotgun (WGS) entry which is preliminary data.</text>
</comment>
<comment type="similarity">
    <text evidence="1">Belongs to the short-chain dehydrogenases/reductases (SDR) family.</text>
</comment>
<evidence type="ECO:0000256" key="2">
    <source>
        <dbReference type="ARBA" id="ARBA00023002"/>
    </source>
</evidence>
<dbReference type="Gene3D" id="3.40.50.720">
    <property type="entry name" value="NAD(P)-binding Rossmann-like Domain"/>
    <property type="match status" value="1"/>
</dbReference>
<proteinExistence type="inferred from homology"/>
<keyword evidence="3" id="KW-0520">NAD</keyword>
<dbReference type="Pfam" id="PF00106">
    <property type="entry name" value="adh_short"/>
    <property type="match status" value="1"/>
</dbReference>
<dbReference type="GO" id="GO:0016491">
    <property type="term" value="F:oxidoreductase activity"/>
    <property type="evidence" value="ECO:0007669"/>
    <property type="project" value="UniProtKB-KW"/>
</dbReference>
<dbReference type="InterPro" id="IPR002347">
    <property type="entry name" value="SDR_fam"/>
</dbReference>
<name>A0A931GSB7_9CORY</name>
<dbReference type="InterPro" id="IPR036291">
    <property type="entry name" value="NAD(P)-bd_dom_sf"/>
</dbReference>
<protein>
    <submittedName>
        <fullName evidence="5">NAD(P)-dependent dehydrogenase (Short-subunit alcohol dehydrogenase family)</fullName>
    </submittedName>
</protein>
<dbReference type="Pfam" id="PF13561">
    <property type="entry name" value="adh_short_C2"/>
    <property type="match status" value="1"/>
</dbReference>
<feature type="domain" description="Ketoreductase" evidence="4">
    <location>
        <begin position="3"/>
        <end position="187"/>
    </location>
</feature>
<evidence type="ECO:0000313" key="6">
    <source>
        <dbReference type="Proteomes" id="UP000658613"/>
    </source>
</evidence>
<evidence type="ECO:0000259" key="4">
    <source>
        <dbReference type="SMART" id="SM00822"/>
    </source>
</evidence>
<dbReference type="SMART" id="SM00822">
    <property type="entry name" value="PKS_KR"/>
    <property type="match status" value="1"/>
</dbReference>
<evidence type="ECO:0000256" key="3">
    <source>
        <dbReference type="ARBA" id="ARBA00023027"/>
    </source>
</evidence>
<keyword evidence="6" id="KW-1185">Reference proteome</keyword>
<sequence length="259" mass="27730">MARTYLVTGGTGGIGAATTELLRSRGERVITADLQGADVNCDLTTLEGREELVEKVTELADGELNAVIANAGMQAPIPKTVQVNYFGALATLEGLRPLLAQSDNPRAVVTASMASLQRTDLGLLDLLLVRDEERAVARGQQLADEGPDVGYANYSASKQAIARWVRRNAPTEDWAGAGIALNAIAPAVVISPMTEELRNSEEGLKMLEQVPMPLNGWLEPEQAAKMLAWLTSEENTHLCGQVIFVDGGFDAITRGDSTW</sequence>
<dbReference type="PRINTS" id="PR00081">
    <property type="entry name" value="GDHRDH"/>
</dbReference>
<evidence type="ECO:0000313" key="5">
    <source>
        <dbReference type="EMBL" id="MBG6121887.1"/>
    </source>
</evidence>
<dbReference type="AlphaFoldDB" id="A0A931GSB7"/>